<reference evidence="2 3" key="1">
    <citation type="submission" date="2020-12" db="EMBL/GenBank/DDBJ databases">
        <title>Revised draft genomes of Rhodomicrobium vannielii ATCC 17100 and Rhodomicrobium udaipurense JA643.</title>
        <authorList>
            <person name="Conners E.M."/>
            <person name="Davenport E.J."/>
            <person name="Bose A."/>
        </authorList>
    </citation>
    <scope>NUCLEOTIDE SEQUENCE [LARGE SCALE GENOMIC DNA]</scope>
    <source>
        <strain evidence="2 3">JA643</strain>
    </source>
</reference>
<dbReference type="Pfam" id="PF05071">
    <property type="entry name" value="NDUFA12"/>
    <property type="match status" value="1"/>
</dbReference>
<protein>
    <submittedName>
        <fullName evidence="2">NADH:ubiquinone oxidoreductase subunit NDUFA12</fullName>
    </submittedName>
</protein>
<organism evidence="2 3">
    <name type="scientific">Rhodomicrobium udaipurense</name>
    <dbReference type="NCBI Taxonomy" id="1202716"/>
    <lineage>
        <taxon>Bacteria</taxon>
        <taxon>Pseudomonadati</taxon>
        <taxon>Pseudomonadota</taxon>
        <taxon>Alphaproteobacteria</taxon>
        <taxon>Hyphomicrobiales</taxon>
        <taxon>Hyphomicrobiaceae</taxon>
        <taxon>Rhodomicrobium</taxon>
    </lineage>
</organism>
<evidence type="ECO:0000256" key="1">
    <source>
        <dbReference type="SAM" id="MobiDB-lite"/>
    </source>
</evidence>
<keyword evidence="3" id="KW-1185">Reference proteome</keyword>
<dbReference type="PANTHER" id="PTHR12910:SF2">
    <property type="entry name" value="NADH DEHYDROGENASE [UBIQUINONE] 1 ALPHA SUBCOMPLEX SUBUNIT 12"/>
    <property type="match status" value="1"/>
</dbReference>
<dbReference type="NCBIfam" id="NF006040">
    <property type="entry name" value="PRK08183.1"/>
    <property type="match status" value="1"/>
</dbReference>
<sequence>MGWFSDIFTWWNGATLSTKLYTNARGIFVGEDEEGNRYYQDASGTGTAGKPRRWVIYKGYAEPSKVPPDWFGWLHYIVDTPPTEETYHARPWQKPHQPNLTGTPAAYRPQGSLVGEMRRPKGDGDYQPWNAE</sequence>
<dbReference type="GO" id="GO:0045271">
    <property type="term" value="C:respiratory chain complex I"/>
    <property type="evidence" value="ECO:0007669"/>
    <property type="project" value="InterPro"/>
</dbReference>
<keyword evidence="2" id="KW-0830">Ubiquinone</keyword>
<gene>
    <name evidence="2" type="ORF">JDN41_04535</name>
</gene>
<evidence type="ECO:0000313" key="2">
    <source>
        <dbReference type="EMBL" id="MBJ7542819.1"/>
    </source>
</evidence>
<dbReference type="InterPro" id="IPR007763">
    <property type="entry name" value="NDUFA12"/>
</dbReference>
<dbReference type="GO" id="GO:0006979">
    <property type="term" value="P:response to oxidative stress"/>
    <property type="evidence" value="ECO:0007669"/>
    <property type="project" value="TreeGrafter"/>
</dbReference>
<proteinExistence type="predicted"/>
<name>A0A8I1GDD0_9HYPH</name>
<dbReference type="EMBL" id="JAEMUK010000008">
    <property type="protein sequence ID" value="MBJ7542819.1"/>
    <property type="molecule type" value="Genomic_DNA"/>
</dbReference>
<accession>A0A8I1GDD0</accession>
<evidence type="ECO:0000313" key="3">
    <source>
        <dbReference type="Proteomes" id="UP000623250"/>
    </source>
</evidence>
<comment type="caution">
    <text evidence="2">The sequence shown here is derived from an EMBL/GenBank/DDBJ whole genome shotgun (WGS) entry which is preliminary data.</text>
</comment>
<dbReference type="PANTHER" id="PTHR12910">
    <property type="entry name" value="NADH-UBIQUINONE OXIDOREDUCTASE SUBUNIT B17.2"/>
    <property type="match status" value="1"/>
</dbReference>
<dbReference type="RefSeq" id="WP_037233838.1">
    <property type="nucleotide sequence ID" value="NZ_JAEMUK010000008.1"/>
</dbReference>
<dbReference type="AlphaFoldDB" id="A0A8I1GDD0"/>
<feature type="region of interest" description="Disordered" evidence="1">
    <location>
        <begin position="86"/>
        <end position="132"/>
    </location>
</feature>
<dbReference type="Proteomes" id="UP000623250">
    <property type="component" value="Unassembled WGS sequence"/>
</dbReference>